<accession>A0A5A7SGW4</accession>
<dbReference type="Proteomes" id="UP000322244">
    <property type="component" value="Unassembled WGS sequence"/>
</dbReference>
<evidence type="ECO:0000313" key="3">
    <source>
        <dbReference type="Proteomes" id="UP000322244"/>
    </source>
</evidence>
<gene>
    <name evidence="2" type="ORF">FOY51_03760</name>
</gene>
<name>A0A5A7SGW4_9NOCA</name>
<evidence type="ECO:0000256" key="1">
    <source>
        <dbReference type="SAM" id="MobiDB-lite"/>
    </source>
</evidence>
<feature type="region of interest" description="Disordered" evidence="1">
    <location>
        <begin position="1"/>
        <end position="24"/>
    </location>
</feature>
<dbReference type="EMBL" id="VLNY01000002">
    <property type="protein sequence ID" value="KAA0023735.1"/>
    <property type="molecule type" value="Genomic_DNA"/>
</dbReference>
<comment type="caution">
    <text evidence="2">The sequence shown here is derived from an EMBL/GenBank/DDBJ whole genome shotgun (WGS) entry which is preliminary data.</text>
</comment>
<reference evidence="2 3" key="1">
    <citation type="submission" date="2019-07" db="EMBL/GenBank/DDBJ databases">
        <title>Rhodococcus cavernicolus sp. nov., isolated from a cave.</title>
        <authorList>
            <person name="Lee S.D."/>
        </authorList>
    </citation>
    <scope>NUCLEOTIDE SEQUENCE [LARGE SCALE GENOMIC DNA]</scope>
    <source>
        <strain evidence="2 3">C1-24</strain>
    </source>
</reference>
<protein>
    <submittedName>
        <fullName evidence="2">Uncharacterized protein</fullName>
    </submittedName>
</protein>
<sequence>MTDPIEHPRGSRPGRASTHGVTRPDARAVIDALAALPDHHRRTLVRTFYGPNNPETDAAALQRLHVGMRSLRALLDS</sequence>
<evidence type="ECO:0000313" key="2">
    <source>
        <dbReference type="EMBL" id="KAA0023735.1"/>
    </source>
</evidence>
<dbReference type="AlphaFoldDB" id="A0A5A7SGW4"/>
<keyword evidence="3" id="KW-1185">Reference proteome</keyword>
<organism evidence="2 3">
    <name type="scientific">Antrihabitans cavernicola</name>
    <dbReference type="NCBI Taxonomy" id="2495913"/>
    <lineage>
        <taxon>Bacteria</taxon>
        <taxon>Bacillati</taxon>
        <taxon>Actinomycetota</taxon>
        <taxon>Actinomycetes</taxon>
        <taxon>Mycobacteriales</taxon>
        <taxon>Nocardiaceae</taxon>
        <taxon>Antrihabitans</taxon>
    </lineage>
</organism>
<proteinExistence type="predicted"/>
<dbReference type="RefSeq" id="WP_149428894.1">
    <property type="nucleotide sequence ID" value="NZ_VLNY01000002.1"/>
</dbReference>